<dbReference type="Proteomes" id="UP000237000">
    <property type="component" value="Unassembled WGS sequence"/>
</dbReference>
<evidence type="ECO:0000313" key="1">
    <source>
        <dbReference type="EMBL" id="PON84804.1"/>
    </source>
</evidence>
<dbReference type="EMBL" id="JXTC01000156">
    <property type="protein sequence ID" value="PON84804.1"/>
    <property type="molecule type" value="Genomic_DNA"/>
</dbReference>
<proteinExistence type="predicted"/>
<protein>
    <submittedName>
        <fullName evidence="1">Uncharacterized protein</fullName>
    </submittedName>
</protein>
<comment type="caution">
    <text evidence="1">The sequence shown here is derived from an EMBL/GenBank/DDBJ whole genome shotgun (WGS) entry which is preliminary data.</text>
</comment>
<gene>
    <name evidence="1" type="ORF">TorRG33x02_193560</name>
</gene>
<evidence type="ECO:0000313" key="2">
    <source>
        <dbReference type="Proteomes" id="UP000237000"/>
    </source>
</evidence>
<accession>A0A2P5EH29</accession>
<organism evidence="1 2">
    <name type="scientific">Trema orientale</name>
    <name type="common">Charcoal tree</name>
    <name type="synonym">Celtis orientalis</name>
    <dbReference type="NCBI Taxonomy" id="63057"/>
    <lineage>
        <taxon>Eukaryota</taxon>
        <taxon>Viridiplantae</taxon>
        <taxon>Streptophyta</taxon>
        <taxon>Embryophyta</taxon>
        <taxon>Tracheophyta</taxon>
        <taxon>Spermatophyta</taxon>
        <taxon>Magnoliopsida</taxon>
        <taxon>eudicotyledons</taxon>
        <taxon>Gunneridae</taxon>
        <taxon>Pentapetalae</taxon>
        <taxon>rosids</taxon>
        <taxon>fabids</taxon>
        <taxon>Rosales</taxon>
        <taxon>Cannabaceae</taxon>
        <taxon>Trema</taxon>
    </lineage>
</organism>
<dbReference type="InParanoid" id="A0A2P5EH29"/>
<dbReference type="AlphaFoldDB" id="A0A2P5EH29"/>
<keyword evidence="2" id="KW-1185">Reference proteome</keyword>
<name>A0A2P5EH29_TREOI</name>
<feature type="non-terminal residue" evidence="1">
    <location>
        <position position="1"/>
    </location>
</feature>
<sequence length="44" mass="5086">VVKSDHKITSSTSLTKELEVDFYNHLLYAVPCLSFYCWPPKPDI</sequence>
<reference evidence="2" key="1">
    <citation type="submission" date="2016-06" db="EMBL/GenBank/DDBJ databases">
        <title>Parallel loss of symbiosis genes in relatives of nitrogen-fixing non-legume Parasponia.</title>
        <authorList>
            <person name="Van Velzen R."/>
            <person name="Holmer R."/>
            <person name="Bu F."/>
            <person name="Rutten L."/>
            <person name="Van Zeijl A."/>
            <person name="Liu W."/>
            <person name="Santuari L."/>
            <person name="Cao Q."/>
            <person name="Sharma T."/>
            <person name="Shen D."/>
            <person name="Roswanjaya Y."/>
            <person name="Wardhani T."/>
            <person name="Kalhor M.S."/>
            <person name="Jansen J."/>
            <person name="Van den Hoogen J."/>
            <person name="Gungor B."/>
            <person name="Hartog M."/>
            <person name="Hontelez J."/>
            <person name="Verver J."/>
            <person name="Yang W.-C."/>
            <person name="Schijlen E."/>
            <person name="Repin R."/>
            <person name="Schilthuizen M."/>
            <person name="Schranz E."/>
            <person name="Heidstra R."/>
            <person name="Miyata K."/>
            <person name="Fedorova E."/>
            <person name="Kohlen W."/>
            <person name="Bisseling T."/>
            <person name="Smit S."/>
            <person name="Geurts R."/>
        </authorList>
    </citation>
    <scope>NUCLEOTIDE SEQUENCE [LARGE SCALE GENOMIC DNA]</scope>
    <source>
        <strain evidence="2">cv. RG33-2</strain>
    </source>
</reference>